<sequence>MEREKKCFEKHKKGEGDMMGIVYLSLLISTSFYGQLRKKKNSTRKSSFSHFLRVCVYCRFSLS</sequence>
<comment type="caution">
    <text evidence="2">The sequence shown here is derived from an EMBL/GenBank/DDBJ whole genome shotgun (WGS) entry which is preliminary data.</text>
</comment>
<accession>A0A2C6KRP1</accession>
<evidence type="ECO:0000256" key="1">
    <source>
        <dbReference type="SAM" id="Phobius"/>
    </source>
</evidence>
<dbReference type="AlphaFoldDB" id="A0A2C6KRP1"/>
<evidence type="ECO:0000313" key="2">
    <source>
        <dbReference type="EMBL" id="PHJ19052.1"/>
    </source>
</evidence>
<evidence type="ECO:0000313" key="3">
    <source>
        <dbReference type="Proteomes" id="UP000221165"/>
    </source>
</evidence>
<dbReference type="VEuPathDB" id="ToxoDB:CSUI_007116"/>
<keyword evidence="1" id="KW-1133">Transmembrane helix</keyword>
<keyword evidence="1" id="KW-0472">Membrane</keyword>
<dbReference type="Proteomes" id="UP000221165">
    <property type="component" value="Unassembled WGS sequence"/>
</dbReference>
<organism evidence="2 3">
    <name type="scientific">Cystoisospora suis</name>
    <dbReference type="NCBI Taxonomy" id="483139"/>
    <lineage>
        <taxon>Eukaryota</taxon>
        <taxon>Sar</taxon>
        <taxon>Alveolata</taxon>
        <taxon>Apicomplexa</taxon>
        <taxon>Conoidasida</taxon>
        <taxon>Coccidia</taxon>
        <taxon>Eucoccidiorida</taxon>
        <taxon>Eimeriorina</taxon>
        <taxon>Sarcocystidae</taxon>
        <taxon>Cystoisospora</taxon>
    </lineage>
</organism>
<proteinExistence type="predicted"/>
<dbReference type="EMBL" id="MIGC01003674">
    <property type="protein sequence ID" value="PHJ19052.1"/>
    <property type="molecule type" value="Genomic_DNA"/>
</dbReference>
<protein>
    <recommendedName>
        <fullName evidence="4">Transmembrane protein</fullName>
    </recommendedName>
</protein>
<dbReference type="GeneID" id="94430477"/>
<reference evidence="2 3" key="1">
    <citation type="journal article" date="2017" name="Int. J. Parasitol.">
        <title>The genome of the protozoan parasite Cystoisospora suis and a reverse vaccinology approach to identify vaccine candidates.</title>
        <authorList>
            <person name="Palmieri N."/>
            <person name="Shrestha A."/>
            <person name="Ruttkowski B."/>
            <person name="Beck T."/>
            <person name="Vogl C."/>
            <person name="Tomley F."/>
            <person name="Blake D.P."/>
            <person name="Joachim A."/>
        </authorList>
    </citation>
    <scope>NUCLEOTIDE SEQUENCE [LARGE SCALE GENOMIC DNA]</scope>
    <source>
        <strain evidence="2 3">Wien I</strain>
    </source>
</reference>
<name>A0A2C6KRP1_9APIC</name>
<keyword evidence="1" id="KW-0812">Transmembrane</keyword>
<keyword evidence="3" id="KW-1185">Reference proteome</keyword>
<feature type="transmembrane region" description="Helical" evidence="1">
    <location>
        <begin position="18"/>
        <end position="36"/>
    </location>
</feature>
<dbReference type="RefSeq" id="XP_067920754.1">
    <property type="nucleotide sequence ID" value="XM_068067266.1"/>
</dbReference>
<evidence type="ECO:0008006" key="4">
    <source>
        <dbReference type="Google" id="ProtNLM"/>
    </source>
</evidence>
<gene>
    <name evidence="2" type="ORF">CSUI_007116</name>
</gene>